<dbReference type="KEGG" id="hdf:AArcSl_2818"/>
<dbReference type="GO" id="GO:0016787">
    <property type="term" value="F:hydrolase activity"/>
    <property type="evidence" value="ECO:0007669"/>
    <property type="project" value="InterPro"/>
</dbReference>
<dbReference type="InterPro" id="IPR029058">
    <property type="entry name" value="AB_hydrolase_fold"/>
</dbReference>
<dbReference type="AlphaFoldDB" id="A0A343TMW1"/>
<dbReference type="Proteomes" id="UP000263012">
    <property type="component" value="Chromosome"/>
</dbReference>
<evidence type="ECO:0000313" key="4">
    <source>
        <dbReference type="Proteomes" id="UP000263012"/>
    </source>
</evidence>
<evidence type="ECO:0000259" key="2">
    <source>
        <dbReference type="Pfam" id="PF12695"/>
    </source>
</evidence>
<feature type="transmembrane region" description="Helical" evidence="1">
    <location>
        <begin position="29"/>
        <end position="49"/>
    </location>
</feature>
<gene>
    <name evidence="3" type="ORF">AArcSl_2818</name>
</gene>
<keyword evidence="4" id="KW-1185">Reference proteome</keyword>
<sequence>MTGAPNIVPPNGKRSPREPVLVTWTRRSIAIALVGGVIVLAVAAGGLYLELGQGPDPAALSAVEDDPDVTVTHTVGGHLVHSGPVSSDTTGIVLYPGGLVDPESYVPTAAAIAAGHDVAVVIPKMPYNLAILDVDRAGSARDAAPEIRDWYVAGHSLGGVAACRYAVANPEVVEGIVLFASYCDRDLSDTDIRALSVLGTEDEVLDRDAEHRNRELLPASARIVEIEGMNHAQFGAYGSQRGDGTATIENEAARAQLAAEVVAWLEDRKTDD</sequence>
<name>A0A343TMW1_9EURY</name>
<keyword evidence="1" id="KW-0472">Membrane</keyword>
<proteinExistence type="predicted"/>
<reference evidence="4" key="1">
    <citation type="submission" date="2017-11" db="EMBL/GenBank/DDBJ databases">
        <title>Phenotypic and genomic properties of facultatively anaerobic sulfur-reducing natronoarchaea from hypersaline soda lakes.</title>
        <authorList>
            <person name="Sorokin D.Y."/>
            <person name="Kublanov I.V."/>
            <person name="Roman P."/>
            <person name="Sinninghe Damste J.S."/>
            <person name="Golyshin P.N."/>
            <person name="Rojo D."/>
            <person name="Ciordia S."/>
            <person name="Mena M.D.C."/>
            <person name="Ferrer M."/>
            <person name="Messina E."/>
            <person name="Smedile F."/>
            <person name="La Spada G."/>
            <person name="La Cono V."/>
            <person name="Yakimov M.M."/>
        </authorList>
    </citation>
    <scope>NUCLEOTIDE SEQUENCE [LARGE SCALE GENOMIC DNA]</scope>
    <source>
        <strain evidence="4">AArc-Sl</strain>
    </source>
</reference>
<dbReference type="EMBL" id="CP025066">
    <property type="protein sequence ID" value="AUX10433.1"/>
    <property type="molecule type" value="Genomic_DNA"/>
</dbReference>
<dbReference type="SUPFAM" id="SSF53474">
    <property type="entry name" value="alpha/beta-Hydrolases"/>
    <property type="match status" value="1"/>
</dbReference>
<keyword evidence="1" id="KW-1133">Transmembrane helix</keyword>
<dbReference type="InterPro" id="IPR029059">
    <property type="entry name" value="AB_hydrolase_5"/>
</dbReference>
<feature type="domain" description="Alpha/beta hydrolase fold-5" evidence="2">
    <location>
        <begin position="91"/>
        <end position="253"/>
    </location>
</feature>
<organism evidence="3 4">
    <name type="scientific">Halalkaliarchaeum desulfuricum</name>
    <dbReference type="NCBI Taxonomy" id="2055893"/>
    <lineage>
        <taxon>Archaea</taxon>
        <taxon>Methanobacteriati</taxon>
        <taxon>Methanobacteriota</taxon>
        <taxon>Stenosarchaea group</taxon>
        <taxon>Halobacteria</taxon>
        <taxon>Halobacteriales</taxon>
        <taxon>Haloferacaceae</taxon>
        <taxon>Halalkaliarchaeum</taxon>
    </lineage>
</organism>
<accession>A0A343TMW1</accession>
<dbReference type="Gene3D" id="3.40.50.1820">
    <property type="entry name" value="alpha/beta hydrolase"/>
    <property type="match status" value="1"/>
</dbReference>
<protein>
    <recommendedName>
        <fullName evidence="2">Alpha/beta hydrolase fold-5 domain-containing protein</fullName>
    </recommendedName>
</protein>
<dbReference type="Pfam" id="PF12695">
    <property type="entry name" value="Abhydrolase_5"/>
    <property type="match status" value="1"/>
</dbReference>
<evidence type="ECO:0000313" key="3">
    <source>
        <dbReference type="EMBL" id="AUX10433.1"/>
    </source>
</evidence>
<keyword evidence="1" id="KW-0812">Transmembrane</keyword>
<evidence type="ECO:0000256" key="1">
    <source>
        <dbReference type="SAM" id="Phobius"/>
    </source>
</evidence>